<evidence type="ECO:0000313" key="3">
    <source>
        <dbReference type="Proteomes" id="UP000094565"/>
    </source>
</evidence>
<keyword evidence="1" id="KW-1133">Transmembrane helix</keyword>
<keyword evidence="1" id="KW-0472">Membrane</keyword>
<reference evidence="2 3" key="1">
    <citation type="submission" date="2016-02" db="EMBL/GenBank/DDBJ databases">
        <title>Comparative genomic and transcriptomic foundation for Pichia pastoris.</title>
        <authorList>
            <person name="Love K.R."/>
            <person name="Shah K.A."/>
            <person name="Whittaker C.A."/>
            <person name="Wu J."/>
            <person name="Bartlett M.C."/>
            <person name="Ma D."/>
            <person name="Leeson R.L."/>
            <person name="Priest M."/>
            <person name="Young S.K."/>
            <person name="Love J.C."/>
        </authorList>
    </citation>
    <scope>NUCLEOTIDE SEQUENCE [LARGE SCALE GENOMIC DNA]</scope>
    <source>
        <strain evidence="2 3">ATCC 28485</strain>
    </source>
</reference>
<evidence type="ECO:0000313" key="2">
    <source>
        <dbReference type="EMBL" id="ANZ73986.1"/>
    </source>
</evidence>
<protein>
    <submittedName>
        <fullName evidence="2">BA75_01153T0</fullName>
    </submittedName>
</protein>
<gene>
    <name evidence="2" type="ORF">ATY40_BA7501153</name>
</gene>
<evidence type="ECO:0000256" key="1">
    <source>
        <dbReference type="SAM" id="Phobius"/>
    </source>
</evidence>
<keyword evidence="1" id="KW-0812">Transmembrane</keyword>
<dbReference type="EMBL" id="CP014584">
    <property type="protein sequence ID" value="ANZ73986.1"/>
    <property type="molecule type" value="Genomic_DNA"/>
</dbReference>
<name>A0A1B2J7R5_PICPA</name>
<dbReference type="Proteomes" id="UP000094565">
    <property type="component" value="Chromosome 1"/>
</dbReference>
<accession>A0A1B2J7R5</accession>
<proteinExistence type="predicted"/>
<dbReference type="AlphaFoldDB" id="A0A1B2J7R5"/>
<sequence>MSDRLEITPLRTFYVMLSKLIEDVVRCFKLKFGQATYSTVSFITRYINQLCSVAIRGIFAVFPCIIVATYFRTTFGLIAVSLKEWDHQDVSENQNCWSLSSRNFVNMLFSTTVNSPQLK</sequence>
<feature type="transmembrane region" description="Helical" evidence="1">
    <location>
        <begin position="46"/>
        <end position="71"/>
    </location>
</feature>
<organism evidence="2 3">
    <name type="scientific">Komagataella pastoris</name>
    <name type="common">Yeast</name>
    <name type="synonym">Pichia pastoris</name>
    <dbReference type="NCBI Taxonomy" id="4922"/>
    <lineage>
        <taxon>Eukaryota</taxon>
        <taxon>Fungi</taxon>
        <taxon>Dikarya</taxon>
        <taxon>Ascomycota</taxon>
        <taxon>Saccharomycotina</taxon>
        <taxon>Pichiomycetes</taxon>
        <taxon>Pichiales</taxon>
        <taxon>Pichiaceae</taxon>
        <taxon>Komagataella</taxon>
    </lineage>
</organism>
<keyword evidence="3" id="KW-1185">Reference proteome</keyword>